<dbReference type="STRING" id="453591.Igni_0988"/>
<dbReference type="RefSeq" id="WP_012123131.1">
    <property type="nucleotide sequence ID" value="NC_009776.1"/>
</dbReference>
<dbReference type="HOGENOM" id="CLU_2079394_0_0_2"/>
<evidence type="ECO:0000313" key="1">
    <source>
        <dbReference type="EMBL" id="ABU82167.1"/>
    </source>
</evidence>
<dbReference type="InterPro" id="IPR010997">
    <property type="entry name" value="HRDC-like_sf"/>
</dbReference>
<dbReference type="eggNOG" id="arCOG01016">
    <property type="taxonomic scope" value="Archaea"/>
</dbReference>
<dbReference type="OrthoDB" id="379940at2157"/>
<sequence length="117" mass="13569">MKEQLEARYISNTEALVMLEKRWKELGPDASKMEYTAITNSVRHLRLVIKCTLDKVRELDEFLKEMGLEEEARVAIENECPTEVDFLKVVLGVVPDLELSEEEMEQIVEKVRELLSS</sequence>
<dbReference type="GO" id="GO:0000166">
    <property type="term" value="F:nucleotide binding"/>
    <property type="evidence" value="ECO:0007669"/>
    <property type="project" value="InterPro"/>
</dbReference>
<name>A8AB65_IGNH4</name>
<dbReference type="AlphaFoldDB" id="A8AB65"/>
<dbReference type="SUPFAM" id="SSF47819">
    <property type="entry name" value="HRDC-like"/>
    <property type="match status" value="1"/>
</dbReference>
<dbReference type="GeneID" id="5563092"/>
<dbReference type="InterPro" id="IPR005574">
    <property type="entry name" value="Rpb4/RPC9"/>
</dbReference>
<gene>
    <name evidence="1" type="ordered locus">Igni_0988</name>
</gene>
<proteinExistence type="predicted"/>
<dbReference type="EMBL" id="CP000816">
    <property type="protein sequence ID" value="ABU82167.1"/>
    <property type="molecule type" value="Genomic_DNA"/>
</dbReference>
<organism evidence="1 2">
    <name type="scientific">Ignicoccus hospitalis (strain KIN4/I / DSM 18386 / JCM 14125)</name>
    <dbReference type="NCBI Taxonomy" id="453591"/>
    <lineage>
        <taxon>Archaea</taxon>
        <taxon>Thermoproteota</taxon>
        <taxon>Thermoprotei</taxon>
        <taxon>Desulfurococcales</taxon>
        <taxon>Desulfurococcaceae</taxon>
        <taxon>Ignicoccus</taxon>
    </lineage>
</organism>
<dbReference type="KEGG" id="iho:Igni_0988"/>
<protein>
    <submittedName>
        <fullName evidence="1">Uncharacterized protein</fullName>
    </submittedName>
</protein>
<accession>A8AB65</accession>
<evidence type="ECO:0000313" key="2">
    <source>
        <dbReference type="Proteomes" id="UP000000262"/>
    </source>
</evidence>
<dbReference type="GO" id="GO:0030880">
    <property type="term" value="C:RNA polymerase complex"/>
    <property type="evidence" value="ECO:0007669"/>
    <property type="project" value="InterPro"/>
</dbReference>
<reference evidence="1 2" key="1">
    <citation type="journal article" date="2008" name="Genome Biol.">
        <title>A genomic analysis of the archaeal system Ignicoccus hospitalis-Nanoarchaeum equitans.</title>
        <authorList>
            <person name="Podar M."/>
            <person name="Anderson I."/>
            <person name="Makarova K.S."/>
            <person name="Elkins J.G."/>
            <person name="Ivanova N."/>
            <person name="Wall M.A."/>
            <person name="Lykidis A."/>
            <person name="Mavromatis K."/>
            <person name="Sun H."/>
            <person name="Hudson M.E."/>
            <person name="Chen W."/>
            <person name="Deciu C."/>
            <person name="Hutchison D."/>
            <person name="Eads J.R."/>
            <person name="Anderson A."/>
            <person name="Fernandes F."/>
            <person name="Szeto E."/>
            <person name="Lapidus A."/>
            <person name="Kyrpides N.C."/>
            <person name="Saier M.H.Jr."/>
            <person name="Richardson P.M."/>
            <person name="Rachel R."/>
            <person name="Huber H."/>
            <person name="Eisen J.A."/>
            <person name="Koonin E.V."/>
            <person name="Keller M."/>
            <person name="Stetter K.O."/>
        </authorList>
    </citation>
    <scope>NUCLEOTIDE SEQUENCE [LARGE SCALE GENOMIC DNA]</scope>
    <source>
        <strain evidence="2">KIN4/I / DSM 18386 / JCM 14125</strain>
    </source>
</reference>
<dbReference type="GO" id="GO:0006352">
    <property type="term" value="P:DNA-templated transcription initiation"/>
    <property type="evidence" value="ECO:0007669"/>
    <property type="project" value="InterPro"/>
</dbReference>
<dbReference type="InterPro" id="IPR038324">
    <property type="entry name" value="Rpb4/RPC9_sf"/>
</dbReference>
<dbReference type="Pfam" id="PF03874">
    <property type="entry name" value="RNA_pol_Rpb4"/>
    <property type="match status" value="1"/>
</dbReference>
<dbReference type="Proteomes" id="UP000000262">
    <property type="component" value="Chromosome"/>
</dbReference>
<dbReference type="Gene3D" id="1.20.1250.40">
    <property type="match status" value="1"/>
</dbReference>
<keyword evidence="2" id="KW-1185">Reference proteome</keyword>